<keyword evidence="3 7" id="KW-0812">Transmembrane</keyword>
<feature type="transmembrane region" description="Helical" evidence="7">
    <location>
        <begin position="121"/>
        <end position="146"/>
    </location>
</feature>
<feature type="transmembrane region" description="Helical" evidence="7">
    <location>
        <begin position="249"/>
        <end position="271"/>
    </location>
</feature>
<accession>A0A518H163</accession>
<evidence type="ECO:0000256" key="3">
    <source>
        <dbReference type="ARBA" id="ARBA00022692"/>
    </source>
</evidence>
<comment type="subcellular location">
    <subcellularLocation>
        <location evidence="1">Cell membrane</location>
        <topology evidence="1">Multi-pass membrane protein</topology>
    </subcellularLocation>
</comment>
<evidence type="ECO:0008006" key="10">
    <source>
        <dbReference type="Google" id="ProtNLM"/>
    </source>
</evidence>
<dbReference type="PANTHER" id="PTHR40277">
    <property type="entry name" value="BLL5419 PROTEIN"/>
    <property type="match status" value="1"/>
</dbReference>
<protein>
    <recommendedName>
        <fullName evidence="10">Flippase-like domain-containing protein</fullName>
    </recommendedName>
</protein>
<feature type="transmembrane region" description="Helical" evidence="7">
    <location>
        <begin position="291"/>
        <end position="314"/>
    </location>
</feature>
<dbReference type="Proteomes" id="UP000317835">
    <property type="component" value="Chromosome"/>
</dbReference>
<evidence type="ECO:0000256" key="1">
    <source>
        <dbReference type="ARBA" id="ARBA00004651"/>
    </source>
</evidence>
<dbReference type="EMBL" id="CP036426">
    <property type="protein sequence ID" value="QDV34563.1"/>
    <property type="molecule type" value="Genomic_DNA"/>
</dbReference>
<dbReference type="PANTHER" id="PTHR40277:SF1">
    <property type="entry name" value="BLL5419 PROTEIN"/>
    <property type="match status" value="1"/>
</dbReference>
<dbReference type="KEGG" id="tpla:ElP_24530"/>
<evidence type="ECO:0000256" key="2">
    <source>
        <dbReference type="ARBA" id="ARBA00022475"/>
    </source>
</evidence>
<feature type="region of interest" description="Disordered" evidence="6">
    <location>
        <begin position="326"/>
        <end position="349"/>
    </location>
</feature>
<proteinExistence type="predicted"/>
<evidence type="ECO:0000256" key="5">
    <source>
        <dbReference type="ARBA" id="ARBA00023136"/>
    </source>
</evidence>
<gene>
    <name evidence="8" type="ORF">ElP_24530</name>
</gene>
<dbReference type="GO" id="GO:0005886">
    <property type="term" value="C:plasma membrane"/>
    <property type="evidence" value="ECO:0007669"/>
    <property type="project" value="UniProtKB-SubCell"/>
</dbReference>
<dbReference type="InterPro" id="IPR022791">
    <property type="entry name" value="L-PG_synthase/AglD"/>
</dbReference>
<sequence length="349" mass="37889">MSPATRSARLLLGYLFRLGLGLGLLGLALWANRDQIELVLRRRPDFGLFAVGFGLYFAGVILAFIRWYFLVRALGLPFRVRDALRLGFIGLLFNMVVPGAVGGDFVKAAYLMKEQSRKTQAAASVAIDRLIGLLGMFVLAVVVGAFSWQSVEPPVRRLIGAAVFLTVAVTAVMAVAFAPPLYRPLATRFSKRRRLSHMLHELAVMGSTYRKRMDVVVATVVMSALTHVLNVLAFMIIGRSIFPVVPGLAQHFLIVPLVLFSTAIPLPFGALGVSEQISDVLFKLADYDGGALTMMAFHVAQYLGSLIALFVYLANARQVRSLTQEAPPASAAGSYPVTRQSDPAPAARP</sequence>
<dbReference type="OrthoDB" id="279916at2"/>
<dbReference type="Pfam" id="PF03706">
    <property type="entry name" value="LPG_synthase_TM"/>
    <property type="match status" value="1"/>
</dbReference>
<reference evidence="8 9" key="1">
    <citation type="submission" date="2019-02" db="EMBL/GenBank/DDBJ databases">
        <title>Deep-cultivation of Planctomycetes and their phenomic and genomic characterization uncovers novel biology.</title>
        <authorList>
            <person name="Wiegand S."/>
            <person name="Jogler M."/>
            <person name="Boedeker C."/>
            <person name="Pinto D."/>
            <person name="Vollmers J."/>
            <person name="Rivas-Marin E."/>
            <person name="Kohn T."/>
            <person name="Peeters S.H."/>
            <person name="Heuer A."/>
            <person name="Rast P."/>
            <person name="Oberbeckmann S."/>
            <person name="Bunk B."/>
            <person name="Jeske O."/>
            <person name="Meyerdierks A."/>
            <person name="Storesund J.E."/>
            <person name="Kallscheuer N."/>
            <person name="Luecker S."/>
            <person name="Lage O.M."/>
            <person name="Pohl T."/>
            <person name="Merkel B.J."/>
            <person name="Hornburger P."/>
            <person name="Mueller R.-W."/>
            <person name="Bruemmer F."/>
            <person name="Labrenz M."/>
            <person name="Spormann A.M."/>
            <person name="Op den Camp H."/>
            <person name="Overmann J."/>
            <person name="Amann R."/>
            <person name="Jetten M.S.M."/>
            <person name="Mascher T."/>
            <person name="Medema M.H."/>
            <person name="Devos D.P."/>
            <person name="Kaster A.-K."/>
            <person name="Ovreas L."/>
            <person name="Rohde M."/>
            <person name="Galperin M.Y."/>
            <person name="Jogler C."/>
        </authorList>
    </citation>
    <scope>NUCLEOTIDE SEQUENCE [LARGE SCALE GENOMIC DNA]</scope>
    <source>
        <strain evidence="8 9">ElP</strain>
    </source>
</reference>
<keyword evidence="9" id="KW-1185">Reference proteome</keyword>
<evidence type="ECO:0000313" key="8">
    <source>
        <dbReference type="EMBL" id="QDV34563.1"/>
    </source>
</evidence>
<keyword evidence="4 7" id="KW-1133">Transmembrane helix</keyword>
<evidence type="ECO:0000313" key="9">
    <source>
        <dbReference type="Proteomes" id="UP000317835"/>
    </source>
</evidence>
<evidence type="ECO:0000256" key="4">
    <source>
        <dbReference type="ARBA" id="ARBA00022989"/>
    </source>
</evidence>
<evidence type="ECO:0000256" key="7">
    <source>
        <dbReference type="SAM" id="Phobius"/>
    </source>
</evidence>
<name>A0A518H163_9BACT</name>
<organism evidence="8 9">
    <name type="scientific">Tautonia plasticadhaerens</name>
    <dbReference type="NCBI Taxonomy" id="2527974"/>
    <lineage>
        <taxon>Bacteria</taxon>
        <taxon>Pseudomonadati</taxon>
        <taxon>Planctomycetota</taxon>
        <taxon>Planctomycetia</taxon>
        <taxon>Isosphaerales</taxon>
        <taxon>Isosphaeraceae</taxon>
        <taxon>Tautonia</taxon>
    </lineage>
</organism>
<keyword evidence="5 7" id="KW-0472">Membrane</keyword>
<evidence type="ECO:0000256" key="6">
    <source>
        <dbReference type="SAM" id="MobiDB-lite"/>
    </source>
</evidence>
<dbReference type="NCBIfam" id="TIGR00374">
    <property type="entry name" value="flippase-like domain"/>
    <property type="match status" value="1"/>
</dbReference>
<feature type="transmembrane region" description="Helical" evidence="7">
    <location>
        <begin position="12"/>
        <end position="31"/>
    </location>
</feature>
<feature type="transmembrane region" description="Helical" evidence="7">
    <location>
        <begin position="83"/>
        <end position="101"/>
    </location>
</feature>
<feature type="transmembrane region" description="Helical" evidence="7">
    <location>
        <begin position="215"/>
        <end position="237"/>
    </location>
</feature>
<keyword evidence="2" id="KW-1003">Cell membrane</keyword>
<feature type="transmembrane region" description="Helical" evidence="7">
    <location>
        <begin position="158"/>
        <end position="182"/>
    </location>
</feature>
<dbReference type="RefSeq" id="WP_145269540.1">
    <property type="nucleotide sequence ID" value="NZ_CP036426.1"/>
</dbReference>
<dbReference type="AlphaFoldDB" id="A0A518H163"/>
<feature type="transmembrane region" description="Helical" evidence="7">
    <location>
        <begin position="46"/>
        <end position="71"/>
    </location>
</feature>